<dbReference type="GO" id="GO:0016192">
    <property type="term" value="P:vesicle-mediated transport"/>
    <property type="evidence" value="ECO:0007669"/>
    <property type="project" value="InterPro"/>
</dbReference>
<feature type="region of interest" description="Disordered" evidence="1">
    <location>
        <begin position="29"/>
        <end position="52"/>
    </location>
</feature>
<organism evidence="2 3">
    <name type="scientific">Apodospora peruviana</name>
    <dbReference type="NCBI Taxonomy" id="516989"/>
    <lineage>
        <taxon>Eukaryota</taxon>
        <taxon>Fungi</taxon>
        <taxon>Dikarya</taxon>
        <taxon>Ascomycota</taxon>
        <taxon>Pezizomycotina</taxon>
        <taxon>Sordariomycetes</taxon>
        <taxon>Sordariomycetidae</taxon>
        <taxon>Sordariales</taxon>
        <taxon>Lasiosphaeriaceae</taxon>
        <taxon>Apodospora</taxon>
    </lineage>
</organism>
<proteinExistence type="predicted"/>
<feature type="compositionally biased region" description="Acidic residues" evidence="1">
    <location>
        <begin position="222"/>
        <end position="232"/>
    </location>
</feature>
<evidence type="ECO:0000256" key="1">
    <source>
        <dbReference type="SAM" id="MobiDB-lite"/>
    </source>
</evidence>
<dbReference type="Pfam" id="PF10199">
    <property type="entry name" value="Adaptin_binding"/>
    <property type="match status" value="1"/>
</dbReference>
<feature type="region of interest" description="Disordered" evidence="1">
    <location>
        <begin position="330"/>
        <end position="358"/>
    </location>
</feature>
<feature type="compositionally biased region" description="Low complexity" evidence="1">
    <location>
        <begin position="33"/>
        <end position="49"/>
    </location>
</feature>
<reference evidence="2" key="1">
    <citation type="journal article" date="2023" name="Mol. Phylogenet. Evol.">
        <title>Genome-scale phylogeny and comparative genomics of the fungal order Sordariales.</title>
        <authorList>
            <person name="Hensen N."/>
            <person name="Bonometti L."/>
            <person name="Westerberg I."/>
            <person name="Brannstrom I.O."/>
            <person name="Guillou S."/>
            <person name="Cros-Aarteil S."/>
            <person name="Calhoun S."/>
            <person name="Haridas S."/>
            <person name="Kuo A."/>
            <person name="Mondo S."/>
            <person name="Pangilinan J."/>
            <person name="Riley R."/>
            <person name="LaButti K."/>
            <person name="Andreopoulos B."/>
            <person name="Lipzen A."/>
            <person name="Chen C."/>
            <person name="Yan M."/>
            <person name="Daum C."/>
            <person name="Ng V."/>
            <person name="Clum A."/>
            <person name="Steindorff A."/>
            <person name="Ohm R.A."/>
            <person name="Martin F."/>
            <person name="Silar P."/>
            <person name="Natvig D.O."/>
            <person name="Lalanne C."/>
            <person name="Gautier V."/>
            <person name="Ament-Velasquez S.L."/>
            <person name="Kruys A."/>
            <person name="Hutchinson M.I."/>
            <person name="Powell A.J."/>
            <person name="Barry K."/>
            <person name="Miller A.N."/>
            <person name="Grigoriev I.V."/>
            <person name="Debuchy R."/>
            <person name="Gladieux P."/>
            <person name="Hiltunen Thoren M."/>
            <person name="Johannesson H."/>
        </authorList>
    </citation>
    <scope>NUCLEOTIDE SEQUENCE</scope>
    <source>
        <strain evidence="2">CBS 118394</strain>
    </source>
</reference>
<sequence>MEISNPRRILAVSLVESAECLSRVIKDLTGTHPSPSTTASSSSSTDDSSQTLAGTTHHLSLTTAYYSATVPIWLDLIASPEEWAQTFLSPEAKEVLEVLGGVVVVFPLVSEGAAAATKELVKHVGSVVREGLGGWEWDGVGLAVGVSTGGTSGEEMDEVLDEWEDLCAELGLEFVHYHQLTKEKEKGGEKKGEKNEFGERMGIERVLEALQANDWSGAGAEDGSEEEEDEFGAMESGGPAATRRVGNDDGELDPESLGFGFDREDFVRLRKAIWTRSAEHEDEQEKENGKMIAGKAGGQGEGPEGDEEEDEKLGDDEIRKLEGMMRKLQAVRDMTAGMPDEQRRRMAKQAVDEVMKEL</sequence>
<dbReference type="PANTHER" id="PTHR28043">
    <property type="entry name" value="INCREASED RECOMBINATION CENTERS PROTEIN 6"/>
    <property type="match status" value="1"/>
</dbReference>
<dbReference type="Proteomes" id="UP001283341">
    <property type="component" value="Unassembled WGS sequence"/>
</dbReference>
<gene>
    <name evidence="2" type="ORF">B0H66DRAFT_165829</name>
</gene>
<feature type="region of interest" description="Disordered" evidence="1">
    <location>
        <begin position="275"/>
        <end position="315"/>
    </location>
</feature>
<name>A0AAE0MBZ6_9PEZI</name>
<dbReference type="AlphaFoldDB" id="A0AAE0MBZ6"/>
<keyword evidence="3" id="KW-1185">Reference proteome</keyword>
<dbReference type="GO" id="GO:0030674">
    <property type="term" value="F:protein-macromolecule adaptor activity"/>
    <property type="evidence" value="ECO:0007669"/>
    <property type="project" value="TreeGrafter"/>
</dbReference>
<comment type="caution">
    <text evidence="2">The sequence shown here is derived from an EMBL/GenBank/DDBJ whole genome shotgun (WGS) entry which is preliminary data.</text>
</comment>
<feature type="compositionally biased region" description="Acidic residues" evidence="1">
    <location>
        <begin position="303"/>
        <end position="314"/>
    </location>
</feature>
<dbReference type="PANTHER" id="PTHR28043:SF1">
    <property type="entry name" value="INCREASED RECOMBINATION CENTERS PROTEIN 6"/>
    <property type="match status" value="1"/>
</dbReference>
<protein>
    <submittedName>
        <fullName evidence="2">Alpha and gamma adaptin binding protein p34</fullName>
    </submittedName>
</protein>
<accession>A0AAE0MBZ6</accession>
<evidence type="ECO:0000313" key="2">
    <source>
        <dbReference type="EMBL" id="KAK3326600.1"/>
    </source>
</evidence>
<feature type="compositionally biased region" description="Basic and acidic residues" evidence="1">
    <location>
        <begin position="340"/>
        <end position="358"/>
    </location>
</feature>
<reference evidence="2" key="2">
    <citation type="submission" date="2023-06" db="EMBL/GenBank/DDBJ databases">
        <authorList>
            <consortium name="Lawrence Berkeley National Laboratory"/>
            <person name="Haridas S."/>
            <person name="Hensen N."/>
            <person name="Bonometti L."/>
            <person name="Westerberg I."/>
            <person name="Brannstrom I.O."/>
            <person name="Guillou S."/>
            <person name="Cros-Aarteil S."/>
            <person name="Calhoun S."/>
            <person name="Kuo A."/>
            <person name="Mondo S."/>
            <person name="Pangilinan J."/>
            <person name="Riley R."/>
            <person name="Labutti K."/>
            <person name="Andreopoulos B."/>
            <person name="Lipzen A."/>
            <person name="Chen C."/>
            <person name="Yanf M."/>
            <person name="Daum C."/>
            <person name="Ng V."/>
            <person name="Clum A."/>
            <person name="Steindorff A."/>
            <person name="Ohm R."/>
            <person name="Martin F."/>
            <person name="Silar P."/>
            <person name="Natvig D."/>
            <person name="Lalanne C."/>
            <person name="Gautier V."/>
            <person name="Ament-Velasquez S.L."/>
            <person name="Kruys A."/>
            <person name="Hutchinson M.I."/>
            <person name="Powell A.J."/>
            <person name="Barry K."/>
            <person name="Miller A.N."/>
            <person name="Grigoriev I.V."/>
            <person name="Debuchy R."/>
            <person name="Gladieux P."/>
            <person name="Thoren M.H."/>
            <person name="Johannesson H."/>
        </authorList>
    </citation>
    <scope>NUCLEOTIDE SEQUENCE</scope>
    <source>
        <strain evidence="2">CBS 118394</strain>
    </source>
</reference>
<dbReference type="Gene3D" id="3.40.50.11960">
    <property type="match status" value="1"/>
</dbReference>
<dbReference type="EMBL" id="JAUEDM010000002">
    <property type="protein sequence ID" value="KAK3326600.1"/>
    <property type="molecule type" value="Genomic_DNA"/>
</dbReference>
<dbReference type="InterPro" id="IPR034627">
    <property type="entry name" value="Irc6"/>
</dbReference>
<feature type="region of interest" description="Disordered" evidence="1">
    <location>
        <begin position="216"/>
        <end position="249"/>
    </location>
</feature>
<evidence type="ECO:0000313" key="3">
    <source>
        <dbReference type="Proteomes" id="UP001283341"/>
    </source>
</evidence>